<name>A0A8T0D812_9TREM</name>
<organism evidence="3 4">
    <name type="scientific">Paragonimus westermani</name>
    <dbReference type="NCBI Taxonomy" id="34504"/>
    <lineage>
        <taxon>Eukaryota</taxon>
        <taxon>Metazoa</taxon>
        <taxon>Spiralia</taxon>
        <taxon>Lophotrochozoa</taxon>
        <taxon>Platyhelminthes</taxon>
        <taxon>Trematoda</taxon>
        <taxon>Digenea</taxon>
        <taxon>Plagiorchiida</taxon>
        <taxon>Troglotremata</taxon>
        <taxon>Troglotrematidae</taxon>
        <taxon>Paragonimus</taxon>
    </lineage>
</organism>
<dbReference type="Proteomes" id="UP000699462">
    <property type="component" value="Unassembled WGS sequence"/>
</dbReference>
<comment type="caution">
    <text evidence="3">The sequence shown here is derived from an EMBL/GenBank/DDBJ whole genome shotgun (WGS) entry which is preliminary data.</text>
</comment>
<dbReference type="Pfam" id="PF21355">
    <property type="entry name" value="TRAF-mep_MATH"/>
    <property type="match status" value="1"/>
</dbReference>
<dbReference type="InterPro" id="IPR049342">
    <property type="entry name" value="TRAF1-6_MATH_dom"/>
</dbReference>
<reference evidence="3 4" key="1">
    <citation type="submission" date="2019-07" db="EMBL/GenBank/DDBJ databases">
        <title>Annotation for the trematode Paragonimus westermani.</title>
        <authorList>
            <person name="Choi Y.-J."/>
        </authorList>
    </citation>
    <scope>NUCLEOTIDE SEQUENCE [LARGE SCALE GENOMIC DNA]</scope>
    <source>
        <strain evidence="3">180907_Pwestermani</strain>
    </source>
</reference>
<dbReference type="Gene3D" id="2.60.210.10">
    <property type="entry name" value="Apoptosis, Tumor Necrosis Factor Receptor Associated Protein 2, Chain A"/>
    <property type="match status" value="1"/>
</dbReference>
<dbReference type="EMBL" id="JTDF01014445">
    <property type="protein sequence ID" value="KAF8563104.1"/>
    <property type="molecule type" value="Genomic_DNA"/>
</dbReference>
<dbReference type="AlphaFoldDB" id="A0A8T0D812"/>
<feature type="region of interest" description="Disordered" evidence="1">
    <location>
        <begin position="245"/>
        <end position="273"/>
    </location>
</feature>
<dbReference type="InterPro" id="IPR002083">
    <property type="entry name" value="MATH/TRAF_dom"/>
</dbReference>
<gene>
    <name evidence="3" type="ORF">P879_11943</name>
</gene>
<sequence>MTSLTGQSEAEVTDEEEKAQPSMASRYDCICRRLDEVAVENDTLRKMVEKQQNLCDDLIKLHGLLKRTDSVNSPHGNVRSCQVVRKANVPTDHNLLYPVANTFHVADNRHNFQITSTFHCDCQRRLWDVFNRVCTCSLQSHMSLLFQQACPTLSPVGSNPITYDENPSKFYFRTIPVQLCCSHQDFVNIAPKFEQASKQKPRLLVTDKKLPVQQDVVGERLMNLSTSNPTKTVQVTREPKLDNRSKVINDNAGKPNGGAVEKQGESATPSTVLGHDSQMEKRNFNSDHSFTDFGNMEPGCDDAYRSNQEITNHSLNLYIFVVPNFSAVESKSCGLWSDAFYLGNPGYRLRAKLEFTTYHMGIFIQLTPGEFDARLKWPFCEHVQFVLIDQTSSGKNLARTLKPYPDDADERGVWDRPVDNAAPLDHKDRQTWGLPDFVPRSMLFTEARKSSKYVRNDQIYIVIRLI</sequence>
<dbReference type="InterPro" id="IPR008974">
    <property type="entry name" value="TRAF-like"/>
</dbReference>
<feature type="domain" description="MATH" evidence="2">
    <location>
        <begin position="315"/>
        <end position="465"/>
    </location>
</feature>
<accession>A0A8T0D812</accession>
<keyword evidence="4" id="KW-1185">Reference proteome</keyword>
<evidence type="ECO:0000259" key="2">
    <source>
        <dbReference type="PROSITE" id="PS50144"/>
    </source>
</evidence>
<proteinExistence type="predicted"/>
<feature type="compositionally biased region" description="Polar residues" evidence="1">
    <location>
        <begin position="1"/>
        <end position="10"/>
    </location>
</feature>
<dbReference type="PROSITE" id="PS50144">
    <property type="entry name" value="MATH"/>
    <property type="match status" value="1"/>
</dbReference>
<feature type="region of interest" description="Disordered" evidence="1">
    <location>
        <begin position="1"/>
        <end position="20"/>
    </location>
</feature>
<evidence type="ECO:0000256" key="1">
    <source>
        <dbReference type="SAM" id="MobiDB-lite"/>
    </source>
</evidence>
<evidence type="ECO:0000313" key="3">
    <source>
        <dbReference type="EMBL" id="KAF8563104.1"/>
    </source>
</evidence>
<evidence type="ECO:0000313" key="4">
    <source>
        <dbReference type="Proteomes" id="UP000699462"/>
    </source>
</evidence>
<protein>
    <recommendedName>
        <fullName evidence="2">MATH domain-containing protein</fullName>
    </recommendedName>
</protein>
<dbReference type="SUPFAM" id="SSF49599">
    <property type="entry name" value="TRAF domain-like"/>
    <property type="match status" value="1"/>
</dbReference>
<dbReference type="OrthoDB" id="6255225at2759"/>